<evidence type="ECO:0000256" key="8">
    <source>
        <dbReference type="ARBA" id="ARBA00023157"/>
    </source>
</evidence>
<evidence type="ECO:0000256" key="4">
    <source>
        <dbReference type="ARBA" id="ARBA00022529"/>
    </source>
</evidence>
<evidence type="ECO:0000313" key="11">
    <source>
        <dbReference type="EMBL" id="KAH0891856.1"/>
    </source>
</evidence>
<keyword evidence="5" id="KW-0295">Fungicide</keyword>
<evidence type="ECO:0000256" key="1">
    <source>
        <dbReference type="ARBA" id="ARBA00004613"/>
    </source>
</evidence>
<keyword evidence="12" id="KW-1185">Reference proteome</keyword>
<dbReference type="GO" id="GO:0005576">
    <property type="term" value="C:extracellular region"/>
    <property type="evidence" value="ECO:0007669"/>
    <property type="project" value="UniProtKB-SubCell"/>
</dbReference>
<keyword evidence="7" id="KW-0611">Plant defense</keyword>
<comment type="similarity">
    <text evidence="2">Belongs to the DEFL family.</text>
</comment>
<keyword evidence="8" id="KW-1015">Disulfide bond</keyword>
<dbReference type="InterPro" id="IPR010682">
    <property type="entry name" value="SCRL"/>
</dbReference>
<dbReference type="GO" id="GO:0031640">
    <property type="term" value="P:killing of cells of another organism"/>
    <property type="evidence" value="ECO:0007669"/>
    <property type="project" value="UniProtKB-KW"/>
</dbReference>
<keyword evidence="6 9" id="KW-0732">Signal</keyword>
<dbReference type="Gramene" id="CDX94851">
    <property type="protein sequence ID" value="CDX94851"/>
    <property type="gene ID" value="GSBRNA2T00158378001"/>
</dbReference>
<dbReference type="Proteomes" id="UP001295469">
    <property type="component" value="Chromosome C03"/>
</dbReference>
<dbReference type="GO" id="GO:0050832">
    <property type="term" value="P:defense response to fungus"/>
    <property type="evidence" value="ECO:0007669"/>
    <property type="project" value="UniProtKB-KW"/>
</dbReference>
<proteinExistence type="inferred from homology"/>
<name>A0A816IBX2_BRANA</name>
<gene>
    <name evidence="10" type="ORF">DARMORV10_C03P53230.1</name>
    <name evidence="11" type="ORF">HID58_054285</name>
</gene>
<protein>
    <submittedName>
        <fullName evidence="10">(rape) hypothetical protein</fullName>
    </submittedName>
</protein>
<reference evidence="10" key="1">
    <citation type="submission" date="2021-01" db="EMBL/GenBank/DDBJ databases">
        <authorList>
            <consortium name="Genoscope - CEA"/>
            <person name="William W."/>
        </authorList>
    </citation>
    <scope>NUCLEOTIDE SEQUENCE</scope>
</reference>
<feature type="chain" id="PRO_5032832914" evidence="9">
    <location>
        <begin position="19"/>
        <end position="89"/>
    </location>
</feature>
<dbReference type="AlphaFoldDB" id="A0A816IBX2"/>
<dbReference type="PANTHER" id="PTHR34450:SF6">
    <property type="entry name" value="DEFENSIN-LIKE PROTEIN 241-RELATED"/>
    <property type="match status" value="1"/>
</dbReference>
<evidence type="ECO:0000256" key="3">
    <source>
        <dbReference type="ARBA" id="ARBA00022525"/>
    </source>
</evidence>
<sequence length="89" mass="10369">MKSVISVIFLCVLMFCFANIVKVLNSQKYLCNWYGSYPGKCGPDGNKKCQDERKVSIVTFERCDCVNTIFRKKHYHDCTCYIKPPCRKN</sequence>
<evidence type="ECO:0000256" key="9">
    <source>
        <dbReference type="SAM" id="SignalP"/>
    </source>
</evidence>
<evidence type="ECO:0000256" key="5">
    <source>
        <dbReference type="ARBA" id="ARBA00022577"/>
    </source>
</evidence>
<dbReference type="Proteomes" id="UP000824890">
    <property type="component" value="Unassembled WGS sequence"/>
</dbReference>
<dbReference type="Pfam" id="PF06876">
    <property type="entry name" value="SCRL"/>
    <property type="match status" value="1"/>
</dbReference>
<evidence type="ECO:0000256" key="2">
    <source>
        <dbReference type="ARBA" id="ARBA00006722"/>
    </source>
</evidence>
<evidence type="ECO:0000313" key="12">
    <source>
        <dbReference type="Proteomes" id="UP000824890"/>
    </source>
</evidence>
<accession>A0A816IBX2</accession>
<keyword evidence="4" id="KW-0929">Antimicrobial</keyword>
<reference evidence="11 12" key="2">
    <citation type="submission" date="2021-05" db="EMBL/GenBank/DDBJ databases">
        <title>Genome Assembly of Synthetic Allotetraploid Brassica napus Reveals Homoeologous Exchanges between Subgenomes.</title>
        <authorList>
            <person name="Davis J.T."/>
        </authorList>
    </citation>
    <scope>NUCLEOTIDE SEQUENCE [LARGE SCALE GENOMIC DNA]</scope>
    <source>
        <strain evidence="12">cv. Da-Ae</strain>
        <tissue evidence="11">Seedling</tissue>
    </source>
</reference>
<comment type="subcellular location">
    <subcellularLocation>
        <location evidence="1">Secreted</location>
    </subcellularLocation>
</comment>
<evidence type="ECO:0000256" key="7">
    <source>
        <dbReference type="ARBA" id="ARBA00022821"/>
    </source>
</evidence>
<dbReference type="EMBL" id="JAGKQM010000013">
    <property type="protein sequence ID" value="KAH0891856.1"/>
    <property type="molecule type" value="Genomic_DNA"/>
</dbReference>
<evidence type="ECO:0000256" key="6">
    <source>
        <dbReference type="ARBA" id="ARBA00022729"/>
    </source>
</evidence>
<dbReference type="OMA" id="HHRCICY"/>
<dbReference type="PANTHER" id="PTHR34450">
    <property type="entry name" value="DEFENSIN-LIKE PROTEIN 245-RELATED"/>
    <property type="match status" value="1"/>
</dbReference>
<dbReference type="GO" id="GO:0007165">
    <property type="term" value="P:signal transduction"/>
    <property type="evidence" value="ECO:0007669"/>
    <property type="project" value="InterPro"/>
</dbReference>
<organism evidence="10">
    <name type="scientific">Brassica napus</name>
    <name type="common">Rape</name>
    <dbReference type="NCBI Taxonomy" id="3708"/>
    <lineage>
        <taxon>Eukaryota</taxon>
        <taxon>Viridiplantae</taxon>
        <taxon>Streptophyta</taxon>
        <taxon>Embryophyta</taxon>
        <taxon>Tracheophyta</taxon>
        <taxon>Spermatophyta</taxon>
        <taxon>Magnoliopsida</taxon>
        <taxon>eudicotyledons</taxon>
        <taxon>Gunneridae</taxon>
        <taxon>Pentapetalae</taxon>
        <taxon>rosids</taxon>
        <taxon>malvids</taxon>
        <taxon>Brassicales</taxon>
        <taxon>Brassicaceae</taxon>
        <taxon>Brassiceae</taxon>
        <taxon>Brassica</taxon>
    </lineage>
</organism>
<feature type="signal peptide" evidence="9">
    <location>
        <begin position="1"/>
        <end position="18"/>
    </location>
</feature>
<evidence type="ECO:0000313" key="10">
    <source>
        <dbReference type="EMBL" id="CAF1705557.1"/>
    </source>
</evidence>
<dbReference type="EMBL" id="HG994367">
    <property type="protein sequence ID" value="CAF1705557.1"/>
    <property type="molecule type" value="Genomic_DNA"/>
</dbReference>
<keyword evidence="3" id="KW-0964">Secreted</keyword>